<dbReference type="RefSeq" id="WP_160852267.1">
    <property type="nucleotide sequence ID" value="NZ_WUWG01000001.1"/>
</dbReference>
<evidence type="ECO:0000256" key="1">
    <source>
        <dbReference type="ARBA" id="ARBA00004752"/>
    </source>
</evidence>
<comment type="pathway">
    <text evidence="1 7">Cell wall biogenesis; peptidoglycan biosynthesis.</text>
</comment>
<evidence type="ECO:0000256" key="3">
    <source>
        <dbReference type="ARBA" id="ARBA00022679"/>
    </source>
</evidence>
<organism evidence="9 10">
    <name type="scientific">Oceanomicrobium pacificus</name>
    <dbReference type="NCBI Taxonomy" id="2692916"/>
    <lineage>
        <taxon>Bacteria</taxon>
        <taxon>Pseudomonadati</taxon>
        <taxon>Pseudomonadota</taxon>
        <taxon>Alphaproteobacteria</taxon>
        <taxon>Rhodobacterales</taxon>
        <taxon>Paracoccaceae</taxon>
        <taxon>Oceanomicrobium</taxon>
    </lineage>
</organism>
<dbReference type="GO" id="GO:0016740">
    <property type="term" value="F:transferase activity"/>
    <property type="evidence" value="ECO:0007669"/>
    <property type="project" value="UniProtKB-KW"/>
</dbReference>
<evidence type="ECO:0000256" key="6">
    <source>
        <dbReference type="ARBA" id="ARBA00023316"/>
    </source>
</evidence>
<dbReference type="Proteomes" id="UP000436016">
    <property type="component" value="Unassembled WGS sequence"/>
</dbReference>
<dbReference type="GO" id="GO:0071555">
    <property type="term" value="P:cell wall organization"/>
    <property type="evidence" value="ECO:0007669"/>
    <property type="project" value="UniProtKB-UniRule"/>
</dbReference>
<sequence length="167" mass="18578">MSRFRISIVLSALALVILAGCAQRVPPMSRNPADMVLIRKTERELLLVRDGVAFKKYKMHLGFTPEGHKEARGDGRTPEGSYIIDRRNPNSAYWLSLGISYPNEMDVARAASKGVNPGGDIFIHGGPNRRADRDRSDWTAGCIAVSDRQIREIWSYVPVGTPVFIQP</sequence>
<keyword evidence="5 7" id="KW-0573">Peptidoglycan synthesis</keyword>
<accession>A0A6B0TS82</accession>
<keyword evidence="3" id="KW-0808">Transferase</keyword>
<dbReference type="AlphaFoldDB" id="A0A6B0TS82"/>
<comment type="similarity">
    <text evidence="2">Belongs to the YkuD family.</text>
</comment>
<evidence type="ECO:0000313" key="9">
    <source>
        <dbReference type="EMBL" id="MXU64665.1"/>
    </source>
</evidence>
<dbReference type="PROSITE" id="PS51257">
    <property type="entry name" value="PROKAR_LIPOPROTEIN"/>
    <property type="match status" value="1"/>
</dbReference>
<evidence type="ECO:0000313" key="10">
    <source>
        <dbReference type="Proteomes" id="UP000436016"/>
    </source>
</evidence>
<dbReference type="GO" id="GO:0004180">
    <property type="term" value="F:carboxypeptidase activity"/>
    <property type="evidence" value="ECO:0007669"/>
    <property type="project" value="UniProtKB-ARBA"/>
</dbReference>
<dbReference type="InterPro" id="IPR005490">
    <property type="entry name" value="LD_TPept_cat_dom"/>
</dbReference>
<feature type="active site" description="Proton donor/acceptor" evidence="7">
    <location>
        <position position="124"/>
    </location>
</feature>
<comment type="caution">
    <text evidence="9">The sequence shown here is derived from an EMBL/GenBank/DDBJ whole genome shotgun (WGS) entry which is preliminary data.</text>
</comment>
<gene>
    <name evidence="9" type="ORF">GSH16_04350</name>
</gene>
<proteinExistence type="inferred from homology"/>
<feature type="domain" description="L,D-TPase catalytic" evidence="8">
    <location>
        <begin position="34"/>
        <end position="166"/>
    </location>
</feature>
<dbReference type="Gene3D" id="2.40.440.10">
    <property type="entry name" value="L,D-transpeptidase catalytic domain-like"/>
    <property type="match status" value="1"/>
</dbReference>
<keyword evidence="4 7" id="KW-0133">Cell shape</keyword>
<feature type="active site" description="Nucleophile" evidence="7">
    <location>
        <position position="142"/>
    </location>
</feature>
<dbReference type="PANTHER" id="PTHR36699:SF1">
    <property type="entry name" value="L,D-TRANSPEPTIDASE YAFK-RELATED"/>
    <property type="match status" value="1"/>
</dbReference>
<evidence type="ECO:0000256" key="7">
    <source>
        <dbReference type="PROSITE-ProRule" id="PRU01373"/>
    </source>
</evidence>
<dbReference type="PANTHER" id="PTHR36699">
    <property type="entry name" value="LD-TRANSPEPTIDASE"/>
    <property type="match status" value="1"/>
</dbReference>
<keyword evidence="10" id="KW-1185">Reference proteome</keyword>
<reference evidence="9 10" key="1">
    <citation type="submission" date="2019-12" db="EMBL/GenBank/DDBJ databases">
        <title>Strain KN286 was isolated from seawater, which was collected from Caroline Seamount in the tropical western Pacific.</title>
        <authorList>
            <person name="Wang Q."/>
        </authorList>
    </citation>
    <scope>NUCLEOTIDE SEQUENCE [LARGE SCALE GENOMIC DNA]</scope>
    <source>
        <strain evidence="9 10">KN286</strain>
    </source>
</reference>
<dbReference type="GO" id="GO:0008360">
    <property type="term" value="P:regulation of cell shape"/>
    <property type="evidence" value="ECO:0007669"/>
    <property type="project" value="UniProtKB-UniRule"/>
</dbReference>
<dbReference type="CDD" id="cd16913">
    <property type="entry name" value="YkuD_like"/>
    <property type="match status" value="1"/>
</dbReference>
<dbReference type="PROSITE" id="PS52029">
    <property type="entry name" value="LD_TPASE"/>
    <property type="match status" value="1"/>
</dbReference>
<protein>
    <submittedName>
        <fullName evidence="9">L,D-transpeptidase family protein</fullName>
    </submittedName>
</protein>
<dbReference type="UniPathway" id="UPA00219"/>
<name>A0A6B0TS82_9RHOB</name>
<dbReference type="Pfam" id="PF03734">
    <property type="entry name" value="YkuD"/>
    <property type="match status" value="1"/>
</dbReference>
<dbReference type="InterPro" id="IPR038063">
    <property type="entry name" value="Transpep_catalytic_dom"/>
</dbReference>
<evidence type="ECO:0000256" key="4">
    <source>
        <dbReference type="ARBA" id="ARBA00022960"/>
    </source>
</evidence>
<dbReference type="GO" id="GO:0009252">
    <property type="term" value="P:peptidoglycan biosynthetic process"/>
    <property type="evidence" value="ECO:0007669"/>
    <property type="project" value="UniProtKB-UniPathway"/>
</dbReference>
<dbReference type="EMBL" id="WUWG01000001">
    <property type="protein sequence ID" value="MXU64665.1"/>
    <property type="molecule type" value="Genomic_DNA"/>
</dbReference>
<keyword evidence="6 7" id="KW-0961">Cell wall biogenesis/degradation</keyword>
<evidence type="ECO:0000256" key="2">
    <source>
        <dbReference type="ARBA" id="ARBA00005992"/>
    </source>
</evidence>
<dbReference type="SUPFAM" id="SSF141523">
    <property type="entry name" value="L,D-transpeptidase catalytic domain-like"/>
    <property type="match status" value="1"/>
</dbReference>
<evidence type="ECO:0000259" key="8">
    <source>
        <dbReference type="PROSITE" id="PS52029"/>
    </source>
</evidence>
<evidence type="ECO:0000256" key="5">
    <source>
        <dbReference type="ARBA" id="ARBA00022984"/>
    </source>
</evidence>